<evidence type="ECO:0000313" key="2">
    <source>
        <dbReference type="Proteomes" id="UP001269400"/>
    </source>
</evidence>
<gene>
    <name evidence="1" type="ORF">O0Q50_22115</name>
</gene>
<dbReference type="Proteomes" id="UP001269400">
    <property type="component" value="Unassembled WGS sequence"/>
</dbReference>
<dbReference type="AlphaFoldDB" id="A0AAX6NDI6"/>
<accession>A0AAX6NDI6</accession>
<proteinExistence type="predicted"/>
<dbReference type="RefSeq" id="WP_316911096.1">
    <property type="nucleotide sequence ID" value="NZ_JAPTGD010000002.1"/>
</dbReference>
<organism evidence="1 2">
    <name type="scientific">Priestia aryabhattai</name>
    <name type="common">Bacillus aryabhattai</name>
    <dbReference type="NCBI Taxonomy" id="412384"/>
    <lineage>
        <taxon>Bacteria</taxon>
        <taxon>Bacillati</taxon>
        <taxon>Bacillota</taxon>
        <taxon>Bacilli</taxon>
        <taxon>Bacillales</taxon>
        <taxon>Bacillaceae</taxon>
        <taxon>Priestia</taxon>
    </lineage>
</organism>
<dbReference type="EMBL" id="JAPTGD010000002">
    <property type="protein sequence ID" value="MDU9693879.1"/>
    <property type="molecule type" value="Genomic_DNA"/>
</dbReference>
<evidence type="ECO:0000313" key="1">
    <source>
        <dbReference type="EMBL" id="MDU9693879.1"/>
    </source>
</evidence>
<comment type="caution">
    <text evidence="1">The sequence shown here is derived from an EMBL/GenBank/DDBJ whole genome shotgun (WGS) entry which is preliminary data.</text>
</comment>
<reference evidence="1" key="2">
    <citation type="submission" date="2022-12" db="EMBL/GenBank/DDBJ databases">
        <authorList>
            <person name="Dechsakulwatana C."/>
            <person name="Rungsihiranrut A."/>
            <person name="Muangchinda C."/>
            <person name="Ningthoujam R."/>
            <person name="Klankeo P."/>
            <person name="Pinyakong O."/>
        </authorList>
    </citation>
    <scope>NUCLEOTIDE SEQUENCE</scope>
    <source>
        <strain evidence="1">TL01-2</strain>
    </source>
</reference>
<reference evidence="1" key="1">
    <citation type="journal article" date="2022" name="J Environ Chem Eng">
        <title>Biodegradation of petroleum oil using a constructed nonpathogenic and heavy metal-tolerant bacterial consortium isolated from marine sponges.</title>
        <authorList>
            <person name="Dechsakulwatana C."/>
            <person name="Rungsihiranrut A."/>
            <person name="Muangchinda C."/>
            <person name="Ningthoujam R."/>
            <person name="Klankeo P."/>
            <person name="Pinyakong O."/>
        </authorList>
    </citation>
    <scope>NUCLEOTIDE SEQUENCE</scope>
    <source>
        <strain evidence="1">TL01-2</strain>
    </source>
</reference>
<name>A0AAX6NDI6_PRIAR</name>
<protein>
    <submittedName>
        <fullName evidence="1">Uncharacterized protein</fullName>
    </submittedName>
</protein>
<sequence>MKFTIELGEKSEIMRALEYKLLKNSTQYGIATQRIAEVLVEEYEKRFTDFSNTNINLKGDFFVDCEHNATTEELTYSICYKDIIVKNMIFMSQKK</sequence>